<dbReference type="OrthoDB" id="3357985at2759"/>
<organism evidence="1 2">
    <name type="scientific">Heterobasidion irregulare (strain TC 32-1)</name>
    <dbReference type="NCBI Taxonomy" id="747525"/>
    <lineage>
        <taxon>Eukaryota</taxon>
        <taxon>Fungi</taxon>
        <taxon>Dikarya</taxon>
        <taxon>Basidiomycota</taxon>
        <taxon>Agaricomycotina</taxon>
        <taxon>Agaricomycetes</taxon>
        <taxon>Russulales</taxon>
        <taxon>Bondarzewiaceae</taxon>
        <taxon>Heterobasidion</taxon>
        <taxon>Heterobasidion annosum species complex</taxon>
    </lineage>
</organism>
<dbReference type="Proteomes" id="UP000030671">
    <property type="component" value="Unassembled WGS sequence"/>
</dbReference>
<reference evidence="1 2" key="1">
    <citation type="journal article" date="2012" name="New Phytol.">
        <title>Insight into trade-off between wood decay and parasitism from the genome of a fungal forest pathogen.</title>
        <authorList>
            <person name="Olson A."/>
            <person name="Aerts A."/>
            <person name="Asiegbu F."/>
            <person name="Belbahri L."/>
            <person name="Bouzid O."/>
            <person name="Broberg A."/>
            <person name="Canback B."/>
            <person name="Coutinho P.M."/>
            <person name="Cullen D."/>
            <person name="Dalman K."/>
            <person name="Deflorio G."/>
            <person name="van Diepen L.T."/>
            <person name="Dunand C."/>
            <person name="Duplessis S."/>
            <person name="Durling M."/>
            <person name="Gonthier P."/>
            <person name="Grimwood J."/>
            <person name="Fossdal C.G."/>
            <person name="Hansson D."/>
            <person name="Henrissat B."/>
            <person name="Hietala A."/>
            <person name="Himmelstrand K."/>
            <person name="Hoffmeister D."/>
            <person name="Hogberg N."/>
            <person name="James T.Y."/>
            <person name="Karlsson M."/>
            <person name="Kohler A."/>
            <person name="Kues U."/>
            <person name="Lee Y.H."/>
            <person name="Lin Y.C."/>
            <person name="Lind M."/>
            <person name="Lindquist E."/>
            <person name="Lombard V."/>
            <person name="Lucas S."/>
            <person name="Lunden K."/>
            <person name="Morin E."/>
            <person name="Murat C."/>
            <person name="Park J."/>
            <person name="Raffaello T."/>
            <person name="Rouze P."/>
            <person name="Salamov A."/>
            <person name="Schmutz J."/>
            <person name="Solheim H."/>
            <person name="Stahlberg J."/>
            <person name="Velez H."/>
            <person name="de Vries R.P."/>
            <person name="Wiebenga A."/>
            <person name="Woodward S."/>
            <person name="Yakovlev I."/>
            <person name="Garbelotto M."/>
            <person name="Martin F."/>
            <person name="Grigoriev I.V."/>
            <person name="Stenlid J."/>
        </authorList>
    </citation>
    <scope>NUCLEOTIDE SEQUENCE [LARGE SCALE GENOMIC DNA]</scope>
    <source>
        <strain evidence="1 2">TC 32-1</strain>
    </source>
</reference>
<proteinExistence type="predicted"/>
<evidence type="ECO:0000313" key="1">
    <source>
        <dbReference type="EMBL" id="ETW78688.1"/>
    </source>
</evidence>
<dbReference type="GeneID" id="20672889"/>
<dbReference type="EMBL" id="KI925461">
    <property type="protein sequence ID" value="ETW78688.1"/>
    <property type="molecule type" value="Genomic_DNA"/>
</dbReference>
<keyword evidence="2" id="KW-1185">Reference proteome</keyword>
<gene>
    <name evidence="1" type="ORF">HETIRDRAFT_410683</name>
</gene>
<dbReference type="InParanoid" id="W4JYR2"/>
<dbReference type="AlphaFoldDB" id="W4JYR2"/>
<accession>W4JYR2</accession>
<feature type="non-terminal residue" evidence="1">
    <location>
        <position position="143"/>
    </location>
</feature>
<dbReference type="RefSeq" id="XP_009549004.1">
    <property type="nucleotide sequence ID" value="XM_009550709.1"/>
</dbReference>
<sequence>MSEGQQSLDTMLRFCYPIPDPPLTSIGAIKQALKVGQKFQIAQIESAVRERTISNVRTFDPPETLYALGWRYQLRGVVLAAAKETLRSVNSPTYVDDFDELEGMAYHRLVDYRARCGEVASSAIRSWKLWEQPPPPAIQPCCM</sequence>
<dbReference type="KEGG" id="hir:HETIRDRAFT_410683"/>
<dbReference type="STRING" id="747525.W4JYR2"/>
<name>W4JYR2_HETIT</name>
<evidence type="ECO:0000313" key="2">
    <source>
        <dbReference type="Proteomes" id="UP000030671"/>
    </source>
</evidence>
<dbReference type="HOGENOM" id="CLU_1810739_0_0_1"/>
<protein>
    <recommendedName>
        <fullName evidence="3">BTB domain-containing protein</fullName>
    </recommendedName>
</protein>
<evidence type="ECO:0008006" key="3">
    <source>
        <dbReference type="Google" id="ProtNLM"/>
    </source>
</evidence>